<evidence type="ECO:0000256" key="2">
    <source>
        <dbReference type="ARBA" id="ARBA00022737"/>
    </source>
</evidence>
<proteinExistence type="inferred from homology"/>
<evidence type="ECO:0000256" key="3">
    <source>
        <dbReference type="PROSITE-ProRule" id="PRU00708"/>
    </source>
</evidence>
<reference evidence="4 5" key="1">
    <citation type="journal article" date="2024" name="G3 (Bethesda)">
        <title>Genome assembly of Hibiscus sabdariffa L. provides insights into metabolisms of medicinal natural products.</title>
        <authorList>
            <person name="Kim T."/>
        </authorList>
    </citation>
    <scope>NUCLEOTIDE SEQUENCE [LARGE SCALE GENOMIC DNA]</scope>
    <source>
        <strain evidence="4">TK-2024</strain>
        <tissue evidence="4">Old leaves</tissue>
    </source>
</reference>
<dbReference type="Proteomes" id="UP001472677">
    <property type="component" value="Unassembled WGS sequence"/>
</dbReference>
<keyword evidence="2" id="KW-0677">Repeat</keyword>
<organism evidence="4 5">
    <name type="scientific">Hibiscus sabdariffa</name>
    <name type="common">roselle</name>
    <dbReference type="NCBI Taxonomy" id="183260"/>
    <lineage>
        <taxon>Eukaryota</taxon>
        <taxon>Viridiplantae</taxon>
        <taxon>Streptophyta</taxon>
        <taxon>Embryophyta</taxon>
        <taxon>Tracheophyta</taxon>
        <taxon>Spermatophyta</taxon>
        <taxon>Magnoliopsida</taxon>
        <taxon>eudicotyledons</taxon>
        <taxon>Gunneridae</taxon>
        <taxon>Pentapetalae</taxon>
        <taxon>rosids</taxon>
        <taxon>malvids</taxon>
        <taxon>Malvales</taxon>
        <taxon>Malvaceae</taxon>
        <taxon>Malvoideae</taxon>
        <taxon>Hibiscus</taxon>
    </lineage>
</organism>
<evidence type="ECO:0000313" key="4">
    <source>
        <dbReference type="EMBL" id="KAK8529502.1"/>
    </source>
</evidence>
<evidence type="ECO:0008006" key="6">
    <source>
        <dbReference type="Google" id="ProtNLM"/>
    </source>
</evidence>
<dbReference type="Gene3D" id="1.25.40.10">
    <property type="entry name" value="Tetratricopeptide repeat domain"/>
    <property type="match status" value="1"/>
</dbReference>
<keyword evidence="5" id="KW-1185">Reference proteome</keyword>
<accession>A0ABR2D3Z9</accession>
<feature type="repeat" description="PPR" evidence="3">
    <location>
        <begin position="9"/>
        <end position="45"/>
    </location>
</feature>
<protein>
    <recommendedName>
        <fullName evidence="6">Pentatricopeptide repeat-containing protein</fullName>
    </recommendedName>
</protein>
<dbReference type="PROSITE" id="PS51375">
    <property type="entry name" value="PPR"/>
    <property type="match status" value="1"/>
</dbReference>
<dbReference type="Pfam" id="PF13041">
    <property type="entry name" value="PPR_2"/>
    <property type="match status" value="1"/>
</dbReference>
<dbReference type="InterPro" id="IPR011990">
    <property type="entry name" value="TPR-like_helical_dom_sf"/>
</dbReference>
<comment type="caution">
    <text evidence="4">The sequence shown here is derived from an EMBL/GenBank/DDBJ whole genome shotgun (WGS) entry which is preliminary data.</text>
</comment>
<dbReference type="PANTHER" id="PTHR47941">
    <property type="entry name" value="PENTATRICOPEPTIDE REPEAT-CONTAINING PROTEIN 3, MITOCHONDRIAL"/>
    <property type="match status" value="1"/>
</dbReference>
<comment type="similarity">
    <text evidence="1">Belongs to the PPR family. P subfamily.</text>
</comment>
<dbReference type="EMBL" id="JBBPBM010000036">
    <property type="protein sequence ID" value="KAK8529502.1"/>
    <property type="molecule type" value="Genomic_DNA"/>
</dbReference>
<dbReference type="InterPro" id="IPR002885">
    <property type="entry name" value="PPR_rpt"/>
</dbReference>
<gene>
    <name evidence="4" type="ORF">V6N12_060282</name>
</gene>
<evidence type="ECO:0000256" key="1">
    <source>
        <dbReference type="ARBA" id="ARBA00007626"/>
    </source>
</evidence>
<name>A0ABR2D3Z9_9ROSI</name>
<evidence type="ECO:0000313" key="5">
    <source>
        <dbReference type="Proteomes" id="UP001472677"/>
    </source>
</evidence>
<sequence length="82" mass="9121">MVQMDLIPNVVTYTALADGLCKSGNITQAITLSRMKDMEIAGLLPNVITYTTLTWMLTVRQGIVKKGAWFLRRETIDVGYGI</sequence>